<evidence type="ECO:0000256" key="5">
    <source>
        <dbReference type="ARBA" id="ARBA00022989"/>
    </source>
</evidence>
<feature type="transmembrane region" description="Helical" evidence="7">
    <location>
        <begin position="275"/>
        <end position="294"/>
    </location>
</feature>
<gene>
    <name evidence="8" type="ORF">WCD74_01425</name>
</gene>
<feature type="transmembrane region" description="Helical" evidence="7">
    <location>
        <begin position="106"/>
        <end position="124"/>
    </location>
</feature>
<keyword evidence="6 7" id="KW-0472">Membrane</keyword>
<dbReference type="RefSeq" id="WP_337693029.1">
    <property type="nucleotide sequence ID" value="NZ_JBBEGN010000001.1"/>
</dbReference>
<feature type="transmembrane region" description="Helical" evidence="7">
    <location>
        <begin position="66"/>
        <end position="86"/>
    </location>
</feature>
<evidence type="ECO:0000256" key="7">
    <source>
        <dbReference type="SAM" id="Phobius"/>
    </source>
</evidence>
<comment type="similarity">
    <text evidence="2">Belongs to the polysaccharide synthase family.</text>
</comment>
<feature type="transmembrane region" description="Helical" evidence="7">
    <location>
        <begin position="5"/>
        <end position="23"/>
    </location>
</feature>
<evidence type="ECO:0000256" key="2">
    <source>
        <dbReference type="ARBA" id="ARBA00007430"/>
    </source>
</evidence>
<proteinExistence type="inferred from homology"/>
<comment type="subcellular location">
    <subcellularLocation>
        <location evidence="1">Cell membrane</location>
        <topology evidence="1">Multi-pass membrane protein</topology>
    </subcellularLocation>
</comment>
<dbReference type="Pfam" id="PF13440">
    <property type="entry name" value="Polysacc_synt_3"/>
    <property type="match status" value="1"/>
</dbReference>
<dbReference type="Proteomes" id="UP001385809">
    <property type="component" value="Unassembled WGS sequence"/>
</dbReference>
<dbReference type="InterPro" id="IPR050833">
    <property type="entry name" value="Poly_Biosynth_Transport"/>
</dbReference>
<keyword evidence="9" id="KW-1185">Reference proteome</keyword>
<feature type="transmembrane region" description="Helical" evidence="7">
    <location>
        <begin position="35"/>
        <end position="54"/>
    </location>
</feature>
<evidence type="ECO:0000256" key="6">
    <source>
        <dbReference type="ARBA" id="ARBA00023136"/>
    </source>
</evidence>
<keyword evidence="5 7" id="KW-1133">Transmembrane helix</keyword>
<accession>A0ABU8MGF0</accession>
<comment type="caution">
    <text evidence="8">The sequence shown here is derived from an EMBL/GenBank/DDBJ whole genome shotgun (WGS) entry which is preliminary data.</text>
</comment>
<keyword evidence="3" id="KW-1003">Cell membrane</keyword>
<protein>
    <submittedName>
        <fullName evidence="8">Oligosaccharide flippase family protein</fullName>
    </submittedName>
</protein>
<dbReference type="PANTHER" id="PTHR30250:SF10">
    <property type="entry name" value="LIPOPOLYSACCHARIDE BIOSYNTHESIS PROTEIN WZXC"/>
    <property type="match status" value="1"/>
</dbReference>
<dbReference type="PANTHER" id="PTHR30250">
    <property type="entry name" value="PST FAMILY PREDICTED COLANIC ACID TRANSPORTER"/>
    <property type="match status" value="1"/>
</dbReference>
<dbReference type="EMBL" id="JBBEGN010000001">
    <property type="protein sequence ID" value="MEJ2866405.1"/>
    <property type="molecule type" value="Genomic_DNA"/>
</dbReference>
<name>A0ABU8MGF0_9PSEU</name>
<reference evidence="8 9" key="1">
    <citation type="submission" date="2024-03" db="EMBL/GenBank/DDBJ databases">
        <title>Actinomycetospora sp. OC33-EN08, a novel actinomycete isolated from wild orchid (Aerides multiflora).</title>
        <authorList>
            <person name="Suriyachadkun C."/>
        </authorList>
    </citation>
    <scope>NUCLEOTIDE SEQUENCE [LARGE SCALE GENOMIC DNA]</scope>
    <source>
        <strain evidence="8 9">OC33-EN08</strain>
    </source>
</reference>
<organism evidence="8 9">
    <name type="scientific">Actinomycetospora aurantiaca</name>
    <dbReference type="NCBI Taxonomy" id="3129233"/>
    <lineage>
        <taxon>Bacteria</taxon>
        <taxon>Bacillati</taxon>
        <taxon>Actinomycetota</taxon>
        <taxon>Actinomycetes</taxon>
        <taxon>Pseudonocardiales</taxon>
        <taxon>Pseudonocardiaceae</taxon>
        <taxon>Actinomycetospora</taxon>
    </lineage>
</organism>
<feature type="transmembrane region" description="Helical" evidence="7">
    <location>
        <begin position="367"/>
        <end position="388"/>
    </location>
</feature>
<evidence type="ECO:0000313" key="8">
    <source>
        <dbReference type="EMBL" id="MEJ2866405.1"/>
    </source>
</evidence>
<evidence type="ECO:0000256" key="4">
    <source>
        <dbReference type="ARBA" id="ARBA00022692"/>
    </source>
</evidence>
<evidence type="ECO:0000256" key="1">
    <source>
        <dbReference type="ARBA" id="ARBA00004651"/>
    </source>
</evidence>
<evidence type="ECO:0000313" key="9">
    <source>
        <dbReference type="Proteomes" id="UP001385809"/>
    </source>
</evidence>
<sequence length="452" mass="48116">MATRLVFGIVISGLGLLVVARLIGPEAYGTYGTAFAIWFTLQNLTELNLDVWLVRRGTSDDDMGAARVALTAILGLSSLGALALYLAAPAIADLANIPDLEGTLRYLAPLLLITGIGQPALSLLERRLDFKSVGLIEMLCQGLFYVVAVILATMSFGLTSLIVALAVQQSALTLIFVLKVPNAAMPLWDKKIAKEAFRFGFAATLSSVVENGRSLVLQVLVARYGGASAAGYYSLCIRLLEQASFAKQVLYRLSTAVFGRLRDDTGRLARSLDKAVVAQLLALAPPLLLLAWVGPHLLPLLFGAEWTPVAELLPVLIPTYLVLSLSRLHQSALLALDKTLPVFWMTLGYLVVLAIGAAPSIVSFGTYGVAVAEGFASIALAAGVVLFWRILPLPSLLITTLLLAAISLAAQASIFGPLISLVVALPFISRRLRQVTGELVSGLRTGTKRLEG</sequence>
<keyword evidence="4 7" id="KW-0812">Transmembrane</keyword>
<feature type="transmembrane region" description="Helical" evidence="7">
    <location>
        <begin position="400"/>
        <end position="428"/>
    </location>
</feature>
<feature type="transmembrane region" description="Helical" evidence="7">
    <location>
        <begin position="144"/>
        <end position="165"/>
    </location>
</feature>
<evidence type="ECO:0000256" key="3">
    <source>
        <dbReference type="ARBA" id="ARBA00022475"/>
    </source>
</evidence>
<feature type="transmembrane region" description="Helical" evidence="7">
    <location>
        <begin position="340"/>
        <end position="361"/>
    </location>
</feature>